<feature type="domain" description="HTH LytTR-type" evidence="3">
    <location>
        <begin position="137"/>
        <end position="211"/>
    </location>
</feature>
<dbReference type="InterPro" id="IPR011006">
    <property type="entry name" value="CheY-like_superfamily"/>
</dbReference>
<dbReference type="PROSITE" id="PS50110">
    <property type="entry name" value="RESPONSE_REGULATORY"/>
    <property type="match status" value="1"/>
</dbReference>
<proteinExistence type="predicted"/>
<dbReference type="InterPro" id="IPR007492">
    <property type="entry name" value="LytTR_DNA-bd_dom"/>
</dbReference>
<dbReference type="EMBL" id="JADEYP010000027">
    <property type="protein sequence ID" value="MCA5006125.1"/>
    <property type="molecule type" value="Genomic_DNA"/>
</dbReference>
<name>A0ABS7Z7J4_9SPHI</name>
<dbReference type="PROSITE" id="PS50930">
    <property type="entry name" value="HTH_LYTTR"/>
    <property type="match status" value="1"/>
</dbReference>
<keyword evidence="1" id="KW-0597">Phosphoprotein</keyword>
<dbReference type="InterPro" id="IPR001789">
    <property type="entry name" value="Sig_transdc_resp-reg_receiver"/>
</dbReference>
<reference evidence="4" key="1">
    <citation type="submission" date="2020-10" db="EMBL/GenBank/DDBJ databases">
        <authorList>
            <person name="Lu T."/>
            <person name="Wang Q."/>
            <person name="Han X."/>
        </authorList>
    </citation>
    <scope>NUCLEOTIDE SEQUENCE</scope>
    <source>
        <strain evidence="4">WQ 366</strain>
    </source>
</reference>
<organism evidence="4 5">
    <name type="scientific">Sphingobacterium bovistauri</name>
    <dbReference type="NCBI Taxonomy" id="2781959"/>
    <lineage>
        <taxon>Bacteria</taxon>
        <taxon>Pseudomonadati</taxon>
        <taxon>Bacteroidota</taxon>
        <taxon>Sphingobacteriia</taxon>
        <taxon>Sphingobacteriales</taxon>
        <taxon>Sphingobacteriaceae</taxon>
        <taxon>Sphingobacterium</taxon>
    </lineage>
</organism>
<evidence type="ECO:0000256" key="1">
    <source>
        <dbReference type="PROSITE-ProRule" id="PRU00169"/>
    </source>
</evidence>
<dbReference type="SUPFAM" id="SSF52172">
    <property type="entry name" value="CheY-like"/>
    <property type="match status" value="1"/>
</dbReference>
<dbReference type="GO" id="GO:0003677">
    <property type="term" value="F:DNA binding"/>
    <property type="evidence" value="ECO:0007669"/>
    <property type="project" value="UniProtKB-KW"/>
</dbReference>
<dbReference type="Gene3D" id="2.40.50.1020">
    <property type="entry name" value="LytTr DNA-binding domain"/>
    <property type="match status" value="1"/>
</dbReference>
<feature type="modified residue" description="4-aspartylphosphate" evidence="1">
    <location>
        <position position="58"/>
    </location>
</feature>
<gene>
    <name evidence="4" type="ORF">IPZ78_13290</name>
</gene>
<dbReference type="SMART" id="SM00448">
    <property type="entry name" value="REC"/>
    <property type="match status" value="1"/>
</dbReference>
<keyword evidence="5" id="KW-1185">Reference proteome</keyword>
<keyword evidence="4" id="KW-0238">DNA-binding</keyword>
<protein>
    <submittedName>
        <fullName evidence="4">LytTR family transcriptional regulator DNA-binding domain-containing protein</fullName>
    </submittedName>
</protein>
<evidence type="ECO:0000313" key="5">
    <source>
        <dbReference type="Proteomes" id="UP001165302"/>
    </source>
</evidence>
<dbReference type="SMART" id="SM00850">
    <property type="entry name" value="LytTR"/>
    <property type="match status" value="1"/>
</dbReference>
<dbReference type="Gene3D" id="3.40.50.2300">
    <property type="match status" value="1"/>
</dbReference>
<evidence type="ECO:0000313" key="4">
    <source>
        <dbReference type="EMBL" id="MCA5006125.1"/>
    </source>
</evidence>
<evidence type="ECO:0000259" key="2">
    <source>
        <dbReference type="PROSITE" id="PS50110"/>
    </source>
</evidence>
<accession>A0ABS7Z7J4</accession>
<dbReference type="Pfam" id="PF04397">
    <property type="entry name" value="LytTR"/>
    <property type="match status" value="1"/>
</dbReference>
<feature type="domain" description="Response regulatory" evidence="2">
    <location>
        <begin position="7"/>
        <end position="120"/>
    </location>
</feature>
<dbReference type="RefSeq" id="WP_225554485.1">
    <property type="nucleotide sequence ID" value="NZ_JADEYP010000027.1"/>
</dbReference>
<sequence>MEKQKYNILLLDDKPKSLVYLMKMISEVSFIGNTTVLSDLNECLQSIDEMDIDILFLDMDFGDVDLDGNTWLSMLTDPPVTVACSSYSNYVYSSREVGIKYFIGKTPSFRVLEELLKDVVIEVDRKAEKLKREVKQLEIKDVSGEEVIIQVQDILYALINNNILTIYLELDAVVTQMSLKSFASMLPVDKFAKPHNSYLIALDKIEVVRGKQIFLKNKSEDRKGDQSLHITQEFAKEFRHKYEIFKQNN</sequence>
<evidence type="ECO:0000259" key="3">
    <source>
        <dbReference type="PROSITE" id="PS50930"/>
    </source>
</evidence>
<dbReference type="Proteomes" id="UP001165302">
    <property type="component" value="Unassembled WGS sequence"/>
</dbReference>
<comment type="caution">
    <text evidence="4">The sequence shown here is derived from an EMBL/GenBank/DDBJ whole genome shotgun (WGS) entry which is preliminary data.</text>
</comment>